<name>A0A7W2EVE6_9BURK</name>
<keyword evidence="1" id="KW-0472">Membrane</keyword>
<sequence>MDERLTALEAHFNAVLPTLATKADIEALRADMYKMSTDTHRWMLASLIGMFLGFGGLYFASSRELRAPGVPTAAPPAVTQQVAQPPVIIYNIPPDPHPPVKQH</sequence>
<keyword evidence="1" id="KW-0812">Transmembrane</keyword>
<evidence type="ECO:0000256" key="1">
    <source>
        <dbReference type="SAM" id="Phobius"/>
    </source>
</evidence>
<feature type="transmembrane region" description="Helical" evidence="1">
    <location>
        <begin position="42"/>
        <end position="60"/>
    </location>
</feature>
<comment type="caution">
    <text evidence="2">The sequence shown here is derived from an EMBL/GenBank/DDBJ whole genome shotgun (WGS) entry which is preliminary data.</text>
</comment>
<evidence type="ECO:0000313" key="2">
    <source>
        <dbReference type="EMBL" id="MBA5639305.1"/>
    </source>
</evidence>
<keyword evidence="3" id="KW-1185">Reference proteome</keyword>
<reference evidence="2 3" key="1">
    <citation type="submission" date="2020-07" db="EMBL/GenBank/DDBJ databases">
        <title>Novel species isolated from subtropical streams in China.</title>
        <authorList>
            <person name="Lu H."/>
        </authorList>
    </citation>
    <scope>NUCLEOTIDE SEQUENCE [LARGE SCALE GENOMIC DNA]</scope>
    <source>
        <strain evidence="2 3">LX20W</strain>
    </source>
</reference>
<accession>A0A7W2EVE6</accession>
<proteinExistence type="predicted"/>
<keyword evidence="1" id="KW-1133">Transmembrane helix</keyword>
<dbReference type="RefSeq" id="WP_182165729.1">
    <property type="nucleotide sequence ID" value="NZ_JACEZT010000015.1"/>
</dbReference>
<protein>
    <recommendedName>
        <fullName evidence="4">Transmembrane protein</fullName>
    </recommendedName>
</protein>
<evidence type="ECO:0008006" key="4">
    <source>
        <dbReference type="Google" id="ProtNLM"/>
    </source>
</evidence>
<dbReference type="Proteomes" id="UP000534388">
    <property type="component" value="Unassembled WGS sequence"/>
</dbReference>
<evidence type="ECO:0000313" key="3">
    <source>
        <dbReference type="Proteomes" id="UP000534388"/>
    </source>
</evidence>
<dbReference type="AlphaFoldDB" id="A0A7W2EVE6"/>
<gene>
    <name evidence="2" type="ORF">H3H37_19780</name>
</gene>
<dbReference type="EMBL" id="JACEZT010000015">
    <property type="protein sequence ID" value="MBA5639305.1"/>
    <property type="molecule type" value="Genomic_DNA"/>
</dbReference>
<organism evidence="2 3">
    <name type="scientific">Rugamonas brunnea</name>
    <dbReference type="NCBI Taxonomy" id="2758569"/>
    <lineage>
        <taxon>Bacteria</taxon>
        <taxon>Pseudomonadati</taxon>
        <taxon>Pseudomonadota</taxon>
        <taxon>Betaproteobacteria</taxon>
        <taxon>Burkholderiales</taxon>
        <taxon>Oxalobacteraceae</taxon>
        <taxon>Telluria group</taxon>
        <taxon>Rugamonas</taxon>
    </lineage>
</organism>